<reference evidence="4" key="1">
    <citation type="journal article" date="2019" name="Int. J. Syst. Evol. Microbiol.">
        <title>The Global Catalogue of Microorganisms (GCM) 10K type strain sequencing project: providing services to taxonomists for standard genome sequencing and annotation.</title>
        <authorList>
            <consortium name="The Broad Institute Genomics Platform"/>
            <consortium name="The Broad Institute Genome Sequencing Center for Infectious Disease"/>
            <person name="Wu L."/>
            <person name="Ma J."/>
        </authorList>
    </citation>
    <scope>NUCLEOTIDE SEQUENCE [LARGE SCALE GENOMIC DNA]</scope>
    <source>
        <strain evidence="4">CCUG 53903</strain>
    </source>
</reference>
<dbReference type="GO" id="GO:0016491">
    <property type="term" value="F:oxidoreductase activity"/>
    <property type="evidence" value="ECO:0007669"/>
    <property type="project" value="UniProtKB-KW"/>
</dbReference>
<comment type="caution">
    <text evidence="3">The sequence shown here is derived from an EMBL/GenBank/DDBJ whole genome shotgun (WGS) entry which is preliminary data.</text>
</comment>
<comment type="similarity">
    <text evidence="1">Belongs to the short-chain dehydrogenases/reductases (SDR) family.</text>
</comment>
<protein>
    <submittedName>
        <fullName evidence="3">SDR family NAD(P)-dependent oxidoreductase</fullName>
        <ecNumber evidence="3">1.1.1.-</ecNumber>
    </submittedName>
</protein>
<dbReference type="InterPro" id="IPR020904">
    <property type="entry name" value="Sc_DH/Rdtase_CS"/>
</dbReference>
<name>A0ABW1CTB0_9ACTN</name>
<dbReference type="PRINTS" id="PR00080">
    <property type="entry name" value="SDRFAMILY"/>
</dbReference>
<evidence type="ECO:0000259" key="2">
    <source>
        <dbReference type="SMART" id="SM00822"/>
    </source>
</evidence>
<keyword evidence="3" id="KW-0560">Oxidoreductase</keyword>
<dbReference type="PRINTS" id="PR00081">
    <property type="entry name" value="GDHRDH"/>
</dbReference>
<dbReference type="Proteomes" id="UP001596058">
    <property type="component" value="Unassembled WGS sequence"/>
</dbReference>
<dbReference type="Pfam" id="PF13561">
    <property type="entry name" value="adh_short_C2"/>
    <property type="match status" value="1"/>
</dbReference>
<dbReference type="InterPro" id="IPR057326">
    <property type="entry name" value="KR_dom"/>
</dbReference>
<gene>
    <name evidence="3" type="ORF">ACFPZ3_28925</name>
</gene>
<dbReference type="RefSeq" id="WP_379517405.1">
    <property type="nucleotide sequence ID" value="NZ_JBHSPA010000031.1"/>
</dbReference>
<organism evidence="3 4">
    <name type="scientific">Nonomuraea insulae</name>
    <dbReference type="NCBI Taxonomy" id="1616787"/>
    <lineage>
        <taxon>Bacteria</taxon>
        <taxon>Bacillati</taxon>
        <taxon>Actinomycetota</taxon>
        <taxon>Actinomycetes</taxon>
        <taxon>Streptosporangiales</taxon>
        <taxon>Streptosporangiaceae</taxon>
        <taxon>Nonomuraea</taxon>
    </lineage>
</organism>
<dbReference type="PANTHER" id="PTHR42760">
    <property type="entry name" value="SHORT-CHAIN DEHYDROGENASES/REDUCTASES FAMILY MEMBER"/>
    <property type="match status" value="1"/>
</dbReference>
<evidence type="ECO:0000256" key="1">
    <source>
        <dbReference type="ARBA" id="ARBA00006484"/>
    </source>
</evidence>
<dbReference type="EMBL" id="JBHSPA010000031">
    <property type="protein sequence ID" value="MFC5827905.1"/>
    <property type="molecule type" value="Genomic_DNA"/>
</dbReference>
<dbReference type="PROSITE" id="PS00061">
    <property type="entry name" value="ADH_SHORT"/>
    <property type="match status" value="1"/>
</dbReference>
<evidence type="ECO:0000313" key="4">
    <source>
        <dbReference type="Proteomes" id="UP001596058"/>
    </source>
</evidence>
<dbReference type="InterPro" id="IPR002347">
    <property type="entry name" value="SDR_fam"/>
</dbReference>
<dbReference type="EC" id="1.1.1.-" evidence="3"/>
<dbReference type="SUPFAM" id="SSF51735">
    <property type="entry name" value="NAD(P)-binding Rossmann-fold domains"/>
    <property type="match status" value="1"/>
</dbReference>
<evidence type="ECO:0000313" key="3">
    <source>
        <dbReference type="EMBL" id="MFC5827905.1"/>
    </source>
</evidence>
<dbReference type="SMART" id="SM00822">
    <property type="entry name" value="PKS_KR"/>
    <property type="match status" value="1"/>
</dbReference>
<proteinExistence type="inferred from homology"/>
<feature type="domain" description="Ketoreductase" evidence="2">
    <location>
        <begin position="6"/>
        <end position="170"/>
    </location>
</feature>
<keyword evidence="4" id="KW-1185">Reference proteome</keyword>
<dbReference type="PANTHER" id="PTHR42760:SF40">
    <property type="entry name" value="3-OXOACYL-[ACYL-CARRIER-PROTEIN] REDUCTASE, CHLOROPLASTIC"/>
    <property type="match status" value="1"/>
</dbReference>
<accession>A0ABW1CTB0</accession>
<dbReference type="Gene3D" id="3.40.50.720">
    <property type="entry name" value="NAD(P)-binding Rossmann-like Domain"/>
    <property type="match status" value="1"/>
</dbReference>
<dbReference type="InterPro" id="IPR036291">
    <property type="entry name" value="NAD(P)-bd_dom_sf"/>
</dbReference>
<sequence length="233" mass="23787">MRLKDKVAVVTGGTRGLGAAVAEAFTAEGCHVVRAARTGDGEFHPVDVRDPESVRELMAGVADRFGGLDIVVANAGVSRPGPVRALSAGDWDDVVGTNLTGVFHCVSAALPYLEKSAAGRIITMSSALGVRPAPGAAAYAASKAGVEMLTRVLALEAAPSGVTVNCLSPGFVDVGMGRALAANEQVWPRYRATLASGRMGTAAEVTAAAVFLASAEASYVNGHVLEVNGGLRW</sequence>